<dbReference type="InterPro" id="IPR051850">
    <property type="entry name" value="Polysacch_Lyase_4"/>
</dbReference>
<evidence type="ECO:0000256" key="3">
    <source>
        <dbReference type="SAM" id="SignalP"/>
    </source>
</evidence>
<feature type="chain" id="PRO_5047167907" description="Rhamnogalacturonan lyase domain-containing protein" evidence="3">
    <location>
        <begin position="22"/>
        <end position="377"/>
    </location>
</feature>
<dbReference type="PANTHER" id="PTHR32018:SF1">
    <property type="entry name" value="RHAMNOGALACTURONAN ENDOLYASE"/>
    <property type="match status" value="1"/>
</dbReference>
<dbReference type="InterPro" id="IPR013784">
    <property type="entry name" value="Carb-bd-like_fold"/>
</dbReference>
<dbReference type="CDD" id="cd10316">
    <property type="entry name" value="RGL4_M"/>
    <property type="match status" value="1"/>
</dbReference>
<protein>
    <recommendedName>
        <fullName evidence="4">Rhamnogalacturonan lyase domain-containing protein</fullName>
    </recommendedName>
</protein>
<keyword evidence="6" id="KW-1185">Reference proteome</keyword>
<proteinExistence type="predicted"/>
<evidence type="ECO:0000313" key="5">
    <source>
        <dbReference type="EMBL" id="KAK8060064.1"/>
    </source>
</evidence>
<feature type="domain" description="Rhamnogalacturonan lyase" evidence="4">
    <location>
        <begin position="308"/>
        <end position="367"/>
    </location>
</feature>
<dbReference type="EMBL" id="JAQQWM010000006">
    <property type="protein sequence ID" value="KAK8060064.1"/>
    <property type="molecule type" value="Genomic_DNA"/>
</dbReference>
<dbReference type="InterPro" id="IPR011013">
    <property type="entry name" value="Gal_mutarotase_sf_dom"/>
</dbReference>
<reference evidence="5 6" key="1">
    <citation type="submission" date="2023-01" db="EMBL/GenBank/DDBJ databases">
        <title>Analysis of 21 Apiospora genomes using comparative genomics revels a genus with tremendous synthesis potential of carbohydrate active enzymes and secondary metabolites.</title>
        <authorList>
            <person name="Sorensen T."/>
        </authorList>
    </citation>
    <scope>NUCLEOTIDE SEQUENCE [LARGE SCALE GENOMIC DNA]</scope>
    <source>
        <strain evidence="5 6">CBS 83171</strain>
    </source>
</reference>
<keyword evidence="2" id="KW-0624">Polysaccharide degradation</keyword>
<dbReference type="SUPFAM" id="SSF74650">
    <property type="entry name" value="Galactose mutarotase-like"/>
    <property type="match status" value="1"/>
</dbReference>
<dbReference type="SUPFAM" id="SSF49452">
    <property type="entry name" value="Starch-binding domain-like"/>
    <property type="match status" value="1"/>
</dbReference>
<comment type="caution">
    <text evidence="5">The sequence shown here is derived from an EMBL/GenBank/DDBJ whole genome shotgun (WGS) entry which is preliminary data.</text>
</comment>
<dbReference type="Pfam" id="PF14686">
    <property type="entry name" value="fn3_3"/>
    <property type="match status" value="1"/>
</dbReference>
<evidence type="ECO:0000256" key="2">
    <source>
        <dbReference type="ARBA" id="ARBA00023326"/>
    </source>
</evidence>
<dbReference type="Gene3D" id="2.70.98.10">
    <property type="match status" value="1"/>
</dbReference>
<dbReference type="InterPro" id="IPR014718">
    <property type="entry name" value="GH-type_carb-bd"/>
</dbReference>
<keyword evidence="1" id="KW-0119">Carbohydrate metabolism</keyword>
<sequence length="377" mass="42531">MIQDARWVLSGLVACVPLVLASRGPFLEQVSNATWIFGNDLWNVTQEAVYASKLYLRGSELVGSATGHYMGYDGENNFAWTSAAITSRGKDYIDVGFSCNEGELHWVIFDDLAGAYQYFVNRALRDISILRTLWRLDPDLFLNGRTYLRDQTLPDFSLYQNATKVQDETWQLANGTFLTKYDFSDYVRERDFYGIYGPKVGSWYMHPGTDYHNSDHLSQTLTVHRESATGDSVQLNVVQDTSHFRVGEKIAQPADKIWGPWLWYLNDGDVKNAETKAREELAKWPYPWLKDPAYQSRGGVTGQLRLSDGRPASGAAIFLGETDTTRRPSVQGRNYYYTTQADAEGRFSLQDVRTGTYGIHAWSNGGAIYAVEGLHVG</sequence>
<organism evidence="5 6">
    <name type="scientific">Apiospora saccharicola</name>
    <dbReference type="NCBI Taxonomy" id="335842"/>
    <lineage>
        <taxon>Eukaryota</taxon>
        <taxon>Fungi</taxon>
        <taxon>Dikarya</taxon>
        <taxon>Ascomycota</taxon>
        <taxon>Pezizomycotina</taxon>
        <taxon>Sordariomycetes</taxon>
        <taxon>Xylariomycetidae</taxon>
        <taxon>Amphisphaeriales</taxon>
        <taxon>Apiosporaceae</taxon>
        <taxon>Apiospora</taxon>
    </lineage>
</organism>
<dbReference type="InterPro" id="IPR029413">
    <property type="entry name" value="RG-lyase_II"/>
</dbReference>
<evidence type="ECO:0000259" key="4">
    <source>
        <dbReference type="Pfam" id="PF14686"/>
    </source>
</evidence>
<evidence type="ECO:0000313" key="6">
    <source>
        <dbReference type="Proteomes" id="UP001446871"/>
    </source>
</evidence>
<gene>
    <name evidence="5" type="ORF">PG996_009994</name>
</gene>
<dbReference type="PANTHER" id="PTHR32018">
    <property type="entry name" value="RHAMNOGALACTURONATE LYASE FAMILY PROTEIN"/>
    <property type="match status" value="1"/>
</dbReference>
<evidence type="ECO:0000256" key="1">
    <source>
        <dbReference type="ARBA" id="ARBA00023277"/>
    </source>
</evidence>
<dbReference type="Gene3D" id="2.60.40.1120">
    <property type="entry name" value="Carboxypeptidase-like, regulatory domain"/>
    <property type="match status" value="1"/>
</dbReference>
<name>A0ABR1UQD5_9PEZI</name>
<keyword evidence="3" id="KW-0732">Signal</keyword>
<dbReference type="CDD" id="cd10320">
    <property type="entry name" value="RGL4_N"/>
    <property type="match status" value="1"/>
</dbReference>
<feature type="signal peptide" evidence="3">
    <location>
        <begin position="1"/>
        <end position="21"/>
    </location>
</feature>
<dbReference type="Proteomes" id="UP001446871">
    <property type="component" value="Unassembled WGS sequence"/>
</dbReference>
<accession>A0ABR1UQD5</accession>